<comment type="caution">
    <text evidence="1">The sequence shown here is derived from an EMBL/GenBank/DDBJ whole genome shotgun (WGS) entry which is preliminary data.</text>
</comment>
<reference evidence="1 2" key="1">
    <citation type="submission" date="2019-03" db="EMBL/GenBank/DDBJ databases">
        <title>Genomic Encyclopedia of Type Strains, Phase IV (KMG-IV): sequencing the most valuable type-strain genomes for metagenomic binning, comparative biology and taxonomic classification.</title>
        <authorList>
            <person name="Goeker M."/>
        </authorList>
    </citation>
    <scope>NUCLEOTIDE SEQUENCE [LARGE SCALE GENOMIC DNA]</scope>
    <source>
        <strain evidence="1 2">DSM 1709</strain>
    </source>
</reference>
<name>A0A4R2LZ61_RUBGE</name>
<gene>
    <name evidence="1" type="ORF">EV684_12025</name>
</gene>
<evidence type="ECO:0000313" key="1">
    <source>
        <dbReference type="EMBL" id="TCO97714.1"/>
    </source>
</evidence>
<accession>A0A4R2LZ61</accession>
<dbReference type="RefSeq" id="WP_132649596.1">
    <property type="nucleotide sequence ID" value="NZ_CP181386.1"/>
</dbReference>
<dbReference type="GeneID" id="99682967"/>
<dbReference type="Proteomes" id="UP000295106">
    <property type="component" value="Unassembled WGS sequence"/>
</dbReference>
<sequence>MKDLHDWLEQAWDRHDDAAEALAAELLALAPALPDDDQGADAAHLARHTMLGHLGRPALLHAFHAALPAGTRLDAMKARGEWALAQIENRPVEPLPDAVAWALLGDVVQAELRLGRGDSPRKRVLPLETRATQHPDPAARRAYAATAHNVTHALRMGPREPALDLLMIEMAELERRAWLHAGTWMHVERADYHLAMCHAALGHGAQAQAYAAACIASCERNAAEASERFFAHECAVHAARAAADRQALAQHRAAMLVLLAEVQDADMRAFCEKTLAATPQ</sequence>
<protein>
    <submittedName>
        <fullName evidence="1">Uncharacterized protein</fullName>
    </submittedName>
</protein>
<proteinExistence type="predicted"/>
<dbReference type="EMBL" id="SLXD01000020">
    <property type="protein sequence ID" value="TCO97714.1"/>
    <property type="molecule type" value="Genomic_DNA"/>
</dbReference>
<organism evidence="1 2">
    <name type="scientific">Rubrivivax gelatinosus</name>
    <name type="common">Rhodocyclus gelatinosus</name>
    <name type="synonym">Rhodopseudomonas gelatinosa</name>
    <dbReference type="NCBI Taxonomy" id="28068"/>
    <lineage>
        <taxon>Bacteria</taxon>
        <taxon>Pseudomonadati</taxon>
        <taxon>Pseudomonadota</taxon>
        <taxon>Betaproteobacteria</taxon>
        <taxon>Burkholderiales</taxon>
        <taxon>Sphaerotilaceae</taxon>
        <taxon>Rubrivivax</taxon>
    </lineage>
</organism>
<evidence type="ECO:0000313" key="2">
    <source>
        <dbReference type="Proteomes" id="UP000295106"/>
    </source>
</evidence>
<dbReference type="OrthoDB" id="5885326at2"/>
<dbReference type="AlphaFoldDB" id="A0A4R2LZ61"/>